<dbReference type="InterPro" id="IPR013974">
    <property type="entry name" value="SAF"/>
</dbReference>
<dbReference type="RefSeq" id="WP_138239563.1">
    <property type="nucleotide sequence ID" value="NZ_VBRY01000008.1"/>
</dbReference>
<dbReference type="InterPro" id="IPR020007">
    <property type="entry name" value="NeuB/NeuA"/>
</dbReference>
<reference evidence="2 3" key="1">
    <citation type="journal article" date="2019" name="Appl. Environ. Microbiol.">
        <title>Environmental Evidence and Genomic Insight of Iron-oxidizing Bacteria Preference Towards More Corrosion Resistant Stainless Steel at Higher Salinities.</title>
        <authorList>
            <person name="Garrison C.E."/>
            <person name="Price K.A."/>
            <person name="Field E.K."/>
        </authorList>
    </citation>
    <scope>NUCLEOTIDE SEQUENCE [LARGE SCALE GENOMIC DNA]</scope>
    <source>
        <strain evidence="2 3">P3</strain>
    </source>
</reference>
<keyword evidence="2" id="KW-0808">Transferase</keyword>
<gene>
    <name evidence="2" type="primary">neuB</name>
    <name evidence="2" type="ORF">FEF65_09445</name>
</gene>
<dbReference type="Gene3D" id="3.20.20.70">
    <property type="entry name" value="Aldolase class I"/>
    <property type="match status" value="1"/>
</dbReference>
<protein>
    <submittedName>
        <fullName evidence="2">N-acetylneuraminate synthase</fullName>
        <ecNumber evidence="2">2.5.1.56</ecNumber>
    </submittedName>
</protein>
<dbReference type="Proteomes" id="UP000306585">
    <property type="component" value="Unassembled WGS sequence"/>
</dbReference>
<comment type="caution">
    <text evidence="2">The sequence shown here is derived from an EMBL/GenBank/DDBJ whole genome shotgun (WGS) entry which is preliminary data.</text>
</comment>
<dbReference type="EMBL" id="VBRY01000008">
    <property type="protein sequence ID" value="TLS66734.1"/>
    <property type="molecule type" value="Genomic_DNA"/>
</dbReference>
<organism evidence="2 3">
    <name type="scientific">Mariprofundus erugo</name>
    <dbReference type="NCBI Taxonomy" id="2528639"/>
    <lineage>
        <taxon>Bacteria</taxon>
        <taxon>Pseudomonadati</taxon>
        <taxon>Pseudomonadota</taxon>
        <taxon>Candidatius Mariprofundia</taxon>
        <taxon>Mariprofundales</taxon>
        <taxon>Mariprofundaceae</taxon>
        <taxon>Mariprofundus</taxon>
    </lineage>
</organism>
<dbReference type="InterPro" id="IPR013785">
    <property type="entry name" value="Aldolase_TIM"/>
</dbReference>
<dbReference type="CDD" id="cd11615">
    <property type="entry name" value="SAF_NeuB_like"/>
    <property type="match status" value="1"/>
</dbReference>
<keyword evidence="3" id="KW-1185">Reference proteome</keyword>
<evidence type="ECO:0000313" key="3">
    <source>
        <dbReference type="Proteomes" id="UP000306585"/>
    </source>
</evidence>
<evidence type="ECO:0000259" key="1">
    <source>
        <dbReference type="PROSITE" id="PS50844"/>
    </source>
</evidence>
<sequence length="360" mass="38974">MTEGRVFVIAEAGVNHNGSLEMARQLIDAAVEAGADAVKFQTFKADKLVTGSAEKAAYQMKATGKEESQHAMLKRLELSCEVHHELLSHCNKMGISFLSTAFDEESLNFLVREIGLRTLKVPSGEITNGPLLLAHAQTGCDLIVSTGMATLEEIEAALGVIAFGLLGIEEHPSINAFRAAYESERGKSLLKEKVTLLHCTTEYPAPPADINLRAMQTMRSAFGLRVGYSDHSEGIAVSVAAAALGATLIEKHFTLDKTLDGPDHKASLEPEELSSMVAAIRTVELALGTAEKKPAASELKNRAVARKSLVASELIREGELFSMENMTVKRPGNGMSPFRYWQLLGKRASRDYASDEMIAE</sequence>
<dbReference type="AlphaFoldDB" id="A0A5R9GU34"/>
<dbReference type="GO" id="GO:0016051">
    <property type="term" value="P:carbohydrate biosynthetic process"/>
    <property type="evidence" value="ECO:0007669"/>
    <property type="project" value="InterPro"/>
</dbReference>
<evidence type="ECO:0000313" key="2">
    <source>
        <dbReference type="EMBL" id="TLS66734.1"/>
    </source>
</evidence>
<dbReference type="GO" id="GO:0050462">
    <property type="term" value="F:N-acetylneuraminate synthase activity"/>
    <property type="evidence" value="ECO:0007669"/>
    <property type="project" value="UniProtKB-EC"/>
</dbReference>
<dbReference type="Pfam" id="PF08666">
    <property type="entry name" value="SAF"/>
    <property type="match status" value="1"/>
</dbReference>
<dbReference type="PANTHER" id="PTHR42966">
    <property type="entry name" value="N-ACETYLNEURAMINATE SYNTHASE"/>
    <property type="match status" value="1"/>
</dbReference>
<accession>A0A5R9GU34</accession>
<dbReference type="Gene3D" id="3.90.1210.10">
    <property type="entry name" value="Antifreeze-like/N-acetylneuraminic acid synthase C-terminal domain"/>
    <property type="match status" value="1"/>
</dbReference>
<dbReference type="InterPro" id="IPR051690">
    <property type="entry name" value="PseI-like"/>
</dbReference>
<dbReference type="InterPro" id="IPR036732">
    <property type="entry name" value="AFP_Neu5c_C_sf"/>
</dbReference>
<dbReference type="EC" id="2.5.1.56" evidence="2"/>
<dbReference type="InterPro" id="IPR013132">
    <property type="entry name" value="PseI/NeuA/B-like_N"/>
</dbReference>
<dbReference type="SUPFAM" id="SSF51269">
    <property type="entry name" value="AFP III-like domain"/>
    <property type="match status" value="1"/>
</dbReference>
<dbReference type="GO" id="GO:0047444">
    <property type="term" value="F:N-acylneuraminate-9-phosphate synthase activity"/>
    <property type="evidence" value="ECO:0007669"/>
    <property type="project" value="TreeGrafter"/>
</dbReference>
<dbReference type="NCBIfam" id="TIGR03569">
    <property type="entry name" value="NeuB_NnaB"/>
    <property type="match status" value="1"/>
</dbReference>
<dbReference type="PROSITE" id="PS50844">
    <property type="entry name" value="AFP_LIKE"/>
    <property type="match status" value="1"/>
</dbReference>
<proteinExistence type="predicted"/>
<name>A0A5R9GU34_9PROT</name>
<dbReference type="PANTHER" id="PTHR42966:SF1">
    <property type="entry name" value="SIALIC ACID SYNTHASE"/>
    <property type="match status" value="1"/>
</dbReference>
<dbReference type="InterPro" id="IPR006190">
    <property type="entry name" value="SAF_AFP_Neu5Ac"/>
</dbReference>
<dbReference type="InterPro" id="IPR057736">
    <property type="entry name" value="SAF_PseI/NeuA/NeuB"/>
</dbReference>
<feature type="domain" description="AFP-like" evidence="1">
    <location>
        <begin position="308"/>
        <end position="360"/>
    </location>
</feature>
<dbReference type="SUPFAM" id="SSF51569">
    <property type="entry name" value="Aldolase"/>
    <property type="match status" value="1"/>
</dbReference>
<dbReference type="Pfam" id="PF03102">
    <property type="entry name" value="NeuB"/>
    <property type="match status" value="1"/>
</dbReference>